<dbReference type="SMART" id="SM00248">
    <property type="entry name" value="ANK"/>
    <property type="match status" value="10"/>
</dbReference>
<dbReference type="Pfam" id="PF12796">
    <property type="entry name" value="Ank_2"/>
    <property type="match status" value="3"/>
</dbReference>
<proteinExistence type="predicted"/>
<dbReference type="PROSITE" id="PS50088">
    <property type="entry name" value="ANK_REPEAT"/>
    <property type="match status" value="8"/>
</dbReference>
<feature type="repeat" description="ANK" evidence="3">
    <location>
        <begin position="481"/>
        <end position="513"/>
    </location>
</feature>
<dbReference type="PANTHER" id="PTHR24126:SF14">
    <property type="entry name" value="ANK_REP_REGION DOMAIN-CONTAINING PROTEIN"/>
    <property type="match status" value="1"/>
</dbReference>
<feature type="repeat" description="ANK" evidence="3">
    <location>
        <begin position="390"/>
        <end position="418"/>
    </location>
</feature>
<evidence type="ECO:0000256" key="2">
    <source>
        <dbReference type="ARBA" id="ARBA00023043"/>
    </source>
</evidence>
<organism evidence="4 5">
    <name type="scientific">Herpetosiphon geysericola</name>
    <dbReference type="NCBI Taxonomy" id="70996"/>
    <lineage>
        <taxon>Bacteria</taxon>
        <taxon>Bacillati</taxon>
        <taxon>Chloroflexota</taxon>
        <taxon>Chloroflexia</taxon>
        <taxon>Herpetosiphonales</taxon>
        <taxon>Herpetosiphonaceae</taxon>
        <taxon>Herpetosiphon</taxon>
    </lineage>
</organism>
<keyword evidence="2 3" id="KW-0040">ANK repeat</keyword>
<evidence type="ECO:0000313" key="5">
    <source>
        <dbReference type="Proteomes" id="UP000050277"/>
    </source>
</evidence>
<sequence>MDNLTIEAQLFEALGSGQSSNVSVILAAQPALATTSFKPTKPVTVEAVMPAHPEQYANARLGQTPLHLAAWNGELRLVKQLLELGADPNARDLYGATPLHAMVRWVTRPDIISTLLEHGAEINAVDAANQTPLHLAASCIRRPGHQWGNHRDLANFLIAQGATVDIFSAIILDLHEQAATLLKNDPTLVNARTSGNQTHPPAATPLHVAADRGNLVMAELLLEQRADPNSVDAHGRLPLYLAAHAAGTRKPQATPELAARLLGHSYAAPIVAASLLGDQQALEDLLARDAGQVHIRDQGGHTGLHLAAWNGNEAAVAILLAHGADVEAQTNRNQMALQLAIAYGHNSTAELLLNHGATPDALSAAMLGRVDLLESLLKQNPEAGNTPNRYGRTPLRLAVERDHSAVVELLLAHGVKPDLWLAAGMGDLARVKALVEAERRALHQRDQWGYTALHWASKAGQLVALEYLIEQGAGLEPRGSDGGTPLTLALWHEQAAAARMLVASGADIDALDNWGGSPRNQVATL</sequence>
<feature type="repeat" description="ANK" evidence="3">
    <location>
        <begin position="448"/>
        <end position="480"/>
    </location>
</feature>
<feature type="repeat" description="ANK" evidence="3">
    <location>
        <begin position="201"/>
        <end position="233"/>
    </location>
</feature>
<dbReference type="EMBL" id="LGKP01000021">
    <property type="protein sequence ID" value="KPL86812.1"/>
    <property type="molecule type" value="Genomic_DNA"/>
</dbReference>
<evidence type="ECO:0000313" key="4">
    <source>
        <dbReference type="EMBL" id="KPL86812.1"/>
    </source>
</evidence>
<dbReference type="InterPro" id="IPR002110">
    <property type="entry name" value="Ankyrin_rpt"/>
</dbReference>
<dbReference type="OrthoDB" id="9790913at2"/>
<dbReference type="Pfam" id="PF13857">
    <property type="entry name" value="Ank_5"/>
    <property type="match status" value="1"/>
</dbReference>
<dbReference type="Pfam" id="PF13637">
    <property type="entry name" value="Ank_4"/>
    <property type="match status" value="1"/>
</dbReference>
<keyword evidence="5" id="KW-1185">Reference proteome</keyword>
<dbReference type="PANTHER" id="PTHR24126">
    <property type="entry name" value="ANKYRIN REPEAT, PH AND SEC7 DOMAIN CONTAINING PROTEIN SECG-RELATED"/>
    <property type="match status" value="1"/>
</dbReference>
<dbReference type="InterPro" id="IPR036770">
    <property type="entry name" value="Ankyrin_rpt-contain_sf"/>
</dbReference>
<evidence type="ECO:0000256" key="1">
    <source>
        <dbReference type="ARBA" id="ARBA00022737"/>
    </source>
</evidence>
<accession>A0A0P6Y9Y8</accession>
<feature type="repeat" description="ANK" evidence="3">
    <location>
        <begin position="94"/>
        <end position="127"/>
    </location>
</feature>
<feature type="repeat" description="ANK" evidence="3">
    <location>
        <begin position="299"/>
        <end position="331"/>
    </location>
</feature>
<dbReference type="STRING" id="70996.SE18_12715"/>
<protein>
    <submittedName>
        <fullName evidence="4">Uncharacterized protein</fullName>
    </submittedName>
</protein>
<reference evidence="4 5" key="1">
    <citation type="submission" date="2015-07" db="EMBL/GenBank/DDBJ databases">
        <title>Whole genome sequence of Herpetosiphon geysericola DSM 7119.</title>
        <authorList>
            <person name="Hemp J."/>
            <person name="Ward L.M."/>
            <person name="Pace L.A."/>
            <person name="Fischer W.W."/>
        </authorList>
    </citation>
    <scope>NUCLEOTIDE SEQUENCE [LARGE SCALE GENOMIC DNA]</scope>
    <source>
        <strain evidence="4 5">DSM 7119</strain>
    </source>
</reference>
<dbReference type="PROSITE" id="PS50297">
    <property type="entry name" value="ANK_REP_REGION"/>
    <property type="match status" value="7"/>
</dbReference>
<dbReference type="Proteomes" id="UP000050277">
    <property type="component" value="Unassembled WGS sequence"/>
</dbReference>
<name>A0A0P6Y9Y8_9CHLR</name>
<dbReference type="RefSeq" id="WP_054534829.1">
    <property type="nucleotide sequence ID" value="NZ_LGKP01000021.1"/>
</dbReference>
<evidence type="ECO:0000256" key="3">
    <source>
        <dbReference type="PROSITE-ProRule" id="PRU00023"/>
    </source>
</evidence>
<dbReference type="SUPFAM" id="SSF48403">
    <property type="entry name" value="Ankyrin repeat"/>
    <property type="match status" value="2"/>
</dbReference>
<feature type="repeat" description="ANK" evidence="3">
    <location>
        <begin position="61"/>
        <end position="93"/>
    </location>
</feature>
<comment type="caution">
    <text evidence="4">The sequence shown here is derived from an EMBL/GenBank/DDBJ whole genome shotgun (WGS) entry which is preliminary data.</text>
</comment>
<keyword evidence="1" id="KW-0677">Repeat</keyword>
<dbReference type="PRINTS" id="PR01415">
    <property type="entry name" value="ANKYRIN"/>
</dbReference>
<gene>
    <name evidence="4" type="ORF">SE18_12715</name>
</gene>
<dbReference type="AlphaFoldDB" id="A0A0P6Y9Y8"/>
<dbReference type="Gene3D" id="1.25.40.20">
    <property type="entry name" value="Ankyrin repeat-containing domain"/>
    <property type="match status" value="5"/>
</dbReference>
<feature type="repeat" description="ANK" evidence="3">
    <location>
        <begin position="332"/>
        <end position="364"/>
    </location>
</feature>